<feature type="signal peptide" evidence="10">
    <location>
        <begin position="1"/>
        <end position="23"/>
    </location>
</feature>
<evidence type="ECO:0000313" key="13">
    <source>
        <dbReference type="EMBL" id="ASG64957.1"/>
    </source>
</evidence>
<keyword evidence="14" id="KW-1185">Reference proteome</keyword>
<feature type="domain" description="TonB-dependent receptor-like beta-barrel" evidence="11">
    <location>
        <begin position="342"/>
        <end position="767"/>
    </location>
</feature>
<evidence type="ECO:0000256" key="1">
    <source>
        <dbReference type="ARBA" id="ARBA00004571"/>
    </source>
</evidence>
<evidence type="ECO:0000256" key="8">
    <source>
        <dbReference type="PROSITE-ProRule" id="PRU01360"/>
    </source>
</evidence>
<evidence type="ECO:0000313" key="14">
    <source>
        <dbReference type="Proteomes" id="UP000197717"/>
    </source>
</evidence>
<organism evidence="13 14">
    <name type="scientific">Idiomarina piscisalsi</name>
    <dbReference type="NCBI Taxonomy" id="1096243"/>
    <lineage>
        <taxon>Bacteria</taxon>
        <taxon>Pseudomonadati</taxon>
        <taxon>Pseudomonadota</taxon>
        <taxon>Gammaproteobacteria</taxon>
        <taxon>Alteromonadales</taxon>
        <taxon>Idiomarinaceae</taxon>
        <taxon>Idiomarina</taxon>
    </lineage>
</organism>
<keyword evidence="13" id="KW-0675">Receptor</keyword>
<evidence type="ECO:0000259" key="11">
    <source>
        <dbReference type="Pfam" id="PF00593"/>
    </source>
</evidence>
<keyword evidence="5 9" id="KW-0798">TonB box</keyword>
<gene>
    <name evidence="13" type="ORF">CEW91_01770</name>
</gene>
<reference evidence="13 14" key="1">
    <citation type="submission" date="2017-06" db="EMBL/GenBank/DDBJ databases">
        <title>Complete genome sequence of Idiomarina piscisalsi strain 10PY1A isolated from soil of Soudi Arabia.</title>
        <authorList>
            <person name="Kim M.-C."/>
            <person name="Jung B.K."/>
            <person name="Budiyanto F."/>
            <person name="Nzila A."/>
            <person name="Shin J.-H."/>
        </authorList>
    </citation>
    <scope>NUCLEOTIDE SEQUENCE [LARGE SCALE GENOMIC DNA]</scope>
    <source>
        <strain evidence="13 14">10PY1A</strain>
    </source>
</reference>
<dbReference type="InterPro" id="IPR036942">
    <property type="entry name" value="Beta-barrel_TonB_sf"/>
</dbReference>
<keyword evidence="3 8" id="KW-1134">Transmembrane beta strand</keyword>
<dbReference type="Gene3D" id="2.40.170.20">
    <property type="entry name" value="TonB-dependent receptor, beta-barrel domain"/>
    <property type="match status" value="1"/>
</dbReference>
<feature type="domain" description="TonB-dependent receptor plug" evidence="12">
    <location>
        <begin position="52"/>
        <end position="171"/>
    </location>
</feature>
<evidence type="ECO:0000256" key="10">
    <source>
        <dbReference type="SAM" id="SignalP"/>
    </source>
</evidence>
<proteinExistence type="inferred from homology"/>
<keyword evidence="6 8" id="KW-0472">Membrane</keyword>
<comment type="similarity">
    <text evidence="8 9">Belongs to the TonB-dependent receptor family.</text>
</comment>
<evidence type="ECO:0000256" key="6">
    <source>
        <dbReference type="ARBA" id="ARBA00023136"/>
    </source>
</evidence>
<dbReference type="Gene3D" id="2.170.130.10">
    <property type="entry name" value="TonB-dependent receptor, plug domain"/>
    <property type="match status" value="1"/>
</dbReference>
<sequence length="809" mass="88202">MKRINPITLALASSFFITPVAFAQSTDTNESAEVEEVIQVVGSRLSMRTATDGAAPVDIISGEDLAATGMTDTAKALQYAVPSFNFPSSSITDGSDAVRPASLRGLSPDHTLVLINGKRRHSSALVHLNGTTGRGSSNVDLNAIPMSAIKRIEVLRDGAAALYGSDAIAGVINVVLKDNSDGGSANLQLGQTHKGDGEQWRASASTGFAVGEDGALTISGELHHKNRTNRAGPDTRQQYPLLENGDPDPREATFDRQSFHIGQAEYENASLFANFDMTLGDGRLYAFGGVSDRKSESGAFYRRAIQSNTLTEIYPDGFLPILAPDVKDYSAYAGYEWYLGEWTLDFSGGYGVSEFQYNVENSLNASLGPELTPTSFDAGTLTNEETNMTFDAQRFVPFVNNSDLSIAFGVSYRDNTYQIEAGEEASYIDGGYDGRPAGSQGYTGFRPDAEVNQSRDNIGVYFETENQLTTDFMWGAAVRYEDYSDFGENTSWKLSGRYDITDRIAVRGAVNTGFRAPSAQQLYFSNISTLAVDVNGETVLQRSGTFNSLSPVTEALSIPDLQPEESDSISAGIVWNGYDGLAITLDYFRINIDDRIILSNQVFPSDSPAVADALSTVSAENARFFINAVDTKTEGLDIVASKTFNFNDFGELKAQLAYGFNNTEIESVNLPPLFDGLESVLFDYDEKIRMTDSTPDHSGSLGFTHSLGDWKTDVRFNYFGTYIIGDYDAGETAEEANDTYGPNWVTDISVRYAFSDALSLVVGGQNVFSEYPEEQPVESVFDTIFKYPNTNSPIGFNGAYFYSEVEYKF</sequence>
<evidence type="ECO:0000256" key="5">
    <source>
        <dbReference type="ARBA" id="ARBA00023077"/>
    </source>
</evidence>
<evidence type="ECO:0000256" key="4">
    <source>
        <dbReference type="ARBA" id="ARBA00022692"/>
    </source>
</evidence>
<dbReference type="PANTHER" id="PTHR47234:SF3">
    <property type="entry name" value="SECRETIN_TONB SHORT N-TERMINAL DOMAIN-CONTAINING PROTEIN"/>
    <property type="match status" value="1"/>
</dbReference>
<dbReference type="InterPro" id="IPR012910">
    <property type="entry name" value="Plug_dom"/>
</dbReference>
<keyword evidence="4 8" id="KW-0812">Transmembrane</keyword>
<evidence type="ECO:0000259" key="12">
    <source>
        <dbReference type="Pfam" id="PF07715"/>
    </source>
</evidence>
<keyword evidence="7 8" id="KW-0998">Cell outer membrane</keyword>
<dbReference type="Proteomes" id="UP000197717">
    <property type="component" value="Chromosome"/>
</dbReference>
<dbReference type="PROSITE" id="PS52016">
    <property type="entry name" value="TONB_DEPENDENT_REC_3"/>
    <property type="match status" value="1"/>
</dbReference>
<dbReference type="Pfam" id="PF00593">
    <property type="entry name" value="TonB_dep_Rec_b-barrel"/>
    <property type="match status" value="1"/>
</dbReference>
<keyword evidence="10" id="KW-0732">Signal</keyword>
<dbReference type="CDD" id="cd01347">
    <property type="entry name" value="ligand_gated_channel"/>
    <property type="match status" value="1"/>
</dbReference>
<evidence type="ECO:0000256" key="3">
    <source>
        <dbReference type="ARBA" id="ARBA00022452"/>
    </source>
</evidence>
<protein>
    <submittedName>
        <fullName evidence="13">TonB-dependent receptor</fullName>
    </submittedName>
</protein>
<dbReference type="InterPro" id="IPR000531">
    <property type="entry name" value="Beta-barrel_TonB"/>
</dbReference>
<evidence type="ECO:0000256" key="2">
    <source>
        <dbReference type="ARBA" id="ARBA00022448"/>
    </source>
</evidence>
<evidence type="ECO:0000256" key="7">
    <source>
        <dbReference type="ARBA" id="ARBA00023237"/>
    </source>
</evidence>
<dbReference type="InterPro" id="IPR037066">
    <property type="entry name" value="Plug_dom_sf"/>
</dbReference>
<dbReference type="RefSeq" id="WP_088767408.1">
    <property type="nucleotide sequence ID" value="NZ_CP022133.1"/>
</dbReference>
<dbReference type="EMBL" id="CP022133">
    <property type="protein sequence ID" value="ASG64957.1"/>
    <property type="molecule type" value="Genomic_DNA"/>
</dbReference>
<dbReference type="InterPro" id="IPR039426">
    <property type="entry name" value="TonB-dep_rcpt-like"/>
</dbReference>
<accession>A0ABN5AS85</accession>
<dbReference type="PANTHER" id="PTHR47234">
    <property type="match status" value="1"/>
</dbReference>
<feature type="chain" id="PRO_5045036330" evidence="10">
    <location>
        <begin position="24"/>
        <end position="809"/>
    </location>
</feature>
<dbReference type="SUPFAM" id="SSF56935">
    <property type="entry name" value="Porins"/>
    <property type="match status" value="1"/>
</dbReference>
<evidence type="ECO:0000256" key="9">
    <source>
        <dbReference type="RuleBase" id="RU003357"/>
    </source>
</evidence>
<keyword evidence="2 8" id="KW-0813">Transport</keyword>
<comment type="subcellular location">
    <subcellularLocation>
        <location evidence="1 8">Cell outer membrane</location>
        <topology evidence="1 8">Multi-pass membrane protein</topology>
    </subcellularLocation>
</comment>
<dbReference type="Pfam" id="PF07715">
    <property type="entry name" value="Plug"/>
    <property type="match status" value="1"/>
</dbReference>
<name>A0ABN5AS85_9GAMM</name>